<evidence type="ECO:0000256" key="2">
    <source>
        <dbReference type="ARBA" id="ARBA00004496"/>
    </source>
</evidence>
<dbReference type="RefSeq" id="WP_084058189.1">
    <property type="nucleotide sequence ID" value="NZ_FWXF01000014.1"/>
</dbReference>
<dbReference type="SUPFAM" id="SSF54534">
    <property type="entry name" value="FKBP-like"/>
    <property type="match status" value="1"/>
</dbReference>
<evidence type="ECO:0000256" key="4">
    <source>
        <dbReference type="ARBA" id="ARBA00022490"/>
    </source>
</evidence>
<organism evidence="12 13">
    <name type="scientific">Desulfacinum hydrothermale DSM 13146</name>
    <dbReference type="NCBI Taxonomy" id="1121390"/>
    <lineage>
        <taxon>Bacteria</taxon>
        <taxon>Pseudomonadati</taxon>
        <taxon>Thermodesulfobacteriota</taxon>
        <taxon>Syntrophobacteria</taxon>
        <taxon>Syntrophobacterales</taxon>
        <taxon>Syntrophobacteraceae</taxon>
        <taxon>Desulfacinum</taxon>
    </lineage>
</organism>
<evidence type="ECO:0000259" key="11">
    <source>
        <dbReference type="PROSITE" id="PS50059"/>
    </source>
</evidence>
<evidence type="ECO:0000256" key="9">
    <source>
        <dbReference type="PROSITE-ProRule" id="PRU00277"/>
    </source>
</evidence>
<keyword evidence="7 9" id="KW-0413">Isomerase</keyword>
<dbReference type="GO" id="GO:0003755">
    <property type="term" value="F:peptidyl-prolyl cis-trans isomerase activity"/>
    <property type="evidence" value="ECO:0007669"/>
    <property type="project" value="UniProtKB-UniRule"/>
</dbReference>
<keyword evidence="13" id="KW-1185">Reference proteome</keyword>
<comment type="subcellular location">
    <subcellularLocation>
        <location evidence="2">Cytoplasm</location>
    </subcellularLocation>
</comment>
<evidence type="ECO:0000256" key="1">
    <source>
        <dbReference type="ARBA" id="ARBA00000971"/>
    </source>
</evidence>
<sequence length="158" mass="17186">MKKAEKGDFVKVHYTGKLDDGQVFDSSEGGQPLEFQLGSGQVIPGFEDAITGMAVSEKKSFRIPAEEAYGERDERLTQSFARSELPPNFEPQLGQVLSLTTQDNQTVYATVAEVNEESITLDLNHFLAGKALNFDVELVEISEKPPEGGCGCDCSCSC</sequence>
<dbReference type="PANTHER" id="PTHR47861">
    <property type="entry name" value="FKBP-TYPE PEPTIDYL-PROLYL CIS-TRANS ISOMERASE SLYD"/>
    <property type="match status" value="1"/>
</dbReference>
<dbReference type="Gene3D" id="3.10.50.40">
    <property type="match status" value="1"/>
</dbReference>
<feature type="domain" description="PPIase FKBP-type" evidence="11">
    <location>
        <begin position="7"/>
        <end position="88"/>
    </location>
</feature>
<dbReference type="Proteomes" id="UP000192783">
    <property type="component" value="Unassembled WGS sequence"/>
</dbReference>
<proteinExistence type="inferred from homology"/>
<dbReference type="GO" id="GO:0042026">
    <property type="term" value="P:protein refolding"/>
    <property type="evidence" value="ECO:0007669"/>
    <property type="project" value="UniProtKB-ARBA"/>
</dbReference>
<dbReference type="EC" id="5.2.1.8" evidence="10"/>
<dbReference type="GO" id="GO:0005737">
    <property type="term" value="C:cytoplasm"/>
    <property type="evidence" value="ECO:0007669"/>
    <property type="project" value="UniProtKB-SubCell"/>
</dbReference>
<evidence type="ECO:0000256" key="5">
    <source>
        <dbReference type="ARBA" id="ARBA00023110"/>
    </source>
</evidence>
<comment type="similarity">
    <text evidence="3 10">Belongs to the FKBP-type PPIase family.</text>
</comment>
<comment type="function">
    <text evidence="8">Also involved in hydrogenase metallocenter assembly, probably by participating in the nickel insertion step. This function in hydrogenase biosynthesis requires chaperone activity and the presence of the metal-binding domain, but not PPIase activity.</text>
</comment>
<dbReference type="PANTHER" id="PTHR47861:SF3">
    <property type="entry name" value="FKBP-TYPE PEPTIDYL-PROLYL CIS-TRANS ISOMERASE SLYD"/>
    <property type="match status" value="1"/>
</dbReference>
<comment type="catalytic activity">
    <reaction evidence="1 9 10">
        <text>[protein]-peptidylproline (omega=180) = [protein]-peptidylproline (omega=0)</text>
        <dbReference type="Rhea" id="RHEA:16237"/>
        <dbReference type="Rhea" id="RHEA-COMP:10747"/>
        <dbReference type="Rhea" id="RHEA-COMP:10748"/>
        <dbReference type="ChEBI" id="CHEBI:83833"/>
        <dbReference type="ChEBI" id="CHEBI:83834"/>
        <dbReference type="EC" id="5.2.1.8"/>
    </reaction>
</comment>
<keyword evidence="5 9" id="KW-0697">Rotamase</keyword>
<dbReference type="STRING" id="1121390.SAMN02746041_02455"/>
<evidence type="ECO:0000256" key="8">
    <source>
        <dbReference type="ARBA" id="ARBA00037071"/>
    </source>
</evidence>
<dbReference type="OrthoDB" id="9808891at2"/>
<evidence type="ECO:0000256" key="7">
    <source>
        <dbReference type="ARBA" id="ARBA00023235"/>
    </source>
</evidence>
<evidence type="ECO:0000256" key="3">
    <source>
        <dbReference type="ARBA" id="ARBA00006577"/>
    </source>
</evidence>
<dbReference type="InterPro" id="IPR046357">
    <property type="entry name" value="PPIase_dom_sf"/>
</dbReference>
<protein>
    <recommendedName>
        <fullName evidence="10">Peptidyl-prolyl cis-trans isomerase</fullName>
        <ecNumber evidence="10">5.2.1.8</ecNumber>
    </recommendedName>
</protein>
<reference evidence="12 13" key="1">
    <citation type="submission" date="2017-04" db="EMBL/GenBank/DDBJ databases">
        <authorList>
            <person name="Afonso C.L."/>
            <person name="Miller P.J."/>
            <person name="Scott M.A."/>
            <person name="Spackman E."/>
            <person name="Goraichik I."/>
            <person name="Dimitrov K.M."/>
            <person name="Suarez D.L."/>
            <person name="Swayne D.E."/>
        </authorList>
    </citation>
    <scope>NUCLEOTIDE SEQUENCE [LARGE SCALE GENOMIC DNA]</scope>
    <source>
        <strain evidence="12 13">DSM 13146</strain>
    </source>
</reference>
<dbReference type="InterPro" id="IPR001179">
    <property type="entry name" value="PPIase_FKBP_dom"/>
</dbReference>
<evidence type="ECO:0000256" key="6">
    <source>
        <dbReference type="ARBA" id="ARBA00023186"/>
    </source>
</evidence>
<evidence type="ECO:0000256" key="10">
    <source>
        <dbReference type="RuleBase" id="RU003915"/>
    </source>
</evidence>
<evidence type="ECO:0000313" key="12">
    <source>
        <dbReference type="EMBL" id="SMC25854.1"/>
    </source>
</evidence>
<dbReference type="AlphaFoldDB" id="A0A1W1XPQ5"/>
<keyword evidence="6" id="KW-0143">Chaperone</keyword>
<name>A0A1W1XPQ5_9BACT</name>
<dbReference type="EMBL" id="FWXF01000014">
    <property type="protein sequence ID" value="SMC25854.1"/>
    <property type="molecule type" value="Genomic_DNA"/>
</dbReference>
<keyword evidence="4" id="KW-0963">Cytoplasm</keyword>
<accession>A0A1W1XPQ5</accession>
<dbReference type="Pfam" id="PF00254">
    <property type="entry name" value="FKBP_C"/>
    <property type="match status" value="1"/>
</dbReference>
<evidence type="ECO:0000313" key="13">
    <source>
        <dbReference type="Proteomes" id="UP000192783"/>
    </source>
</evidence>
<dbReference type="PROSITE" id="PS50059">
    <property type="entry name" value="FKBP_PPIASE"/>
    <property type="match status" value="1"/>
</dbReference>
<gene>
    <name evidence="12" type="ORF">SAMN02746041_02455</name>
</gene>